<evidence type="ECO:0000256" key="9">
    <source>
        <dbReference type="SAM" id="Phobius"/>
    </source>
</evidence>
<evidence type="ECO:0000256" key="2">
    <source>
        <dbReference type="ARBA" id="ARBA00022475"/>
    </source>
</evidence>
<keyword evidence="8 9" id="KW-0472">Membrane</keyword>
<dbReference type="InterPro" id="IPR050482">
    <property type="entry name" value="Sensor_HK_TwoCompSys"/>
</dbReference>
<evidence type="ECO:0000259" key="10">
    <source>
        <dbReference type="Pfam" id="PF02518"/>
    </source>
</evidence>
<keyword evidence="12" id="KW-1185">Reference proteome</keyword>
<proteinExistence type="predicted"/>
<dbReference type="STRING" id="1707952.A6A03_16685"/>
<dbReference type="GO" id="GO:0016301">
    <property type="term" value="F:kinase activity"/>
    <property type="evidence" value="ECO:0007669"/>
    <property type="project" value="UniProtKB-KW"/>
</dbReference>
<comment type="caution">
    <text evidence="11">The sequence shown here is derived from an EMBL/GenBank/DDBJ whole genome shotgun (WGS) entry which is preliminary data.</text>
</comment>
<evidence type="ECO:0000256" key="7">
    <source>
        <dbReference type="ARBA" id="ARBA00023012"/>
    </source>
</evidence>
<name>A0A178M977_9CHLR</name>
<evidence type="ECO:0000256" key="8">
    <source>
        <dbReference type="ARBA" id="ARBA00023136"/>
    </source>
</evidence>
<dbReference type="Gene3D" id="3.30.565.10">
    <property type="entry name" value="Histidine kinase-like ATPase, C-terminal domain"/>
    <property type="match status" value="1"/>
</dbReference>
<keyword evidence="5" id="KW-0418">Kinase</keyword>
<reference evidence="11 12" key="1">
    <citation type="submission" date="2016-04" db="EMBL/GenBank/DDBJ databases">
        <title>Chloroflexus islandicus sp. nov., a thermophilic filamentous anoxygenic phototrophic bacterium from geyser Strokkur (Iceland).</title>
        <authorList>
            <person name="Gaisin V.A."/>
            <person name="Kalashnikov A.M."/>
            <person name="Sukhacheva M.V."/>
            <person name="Grouzdev D.S."/>
            <person name="Ivanov T.M."/>
            <person name="Kuznetsov B."/>
            <person name="Gorlenko V.M."/>
        </authorList>
    </citation>
    <scope>NUCLEOTIDE SEQUENCE [LARGE SCALE GENOMIC DNA]</scope>
    <source>
        <strain evidence="12">isl-2</strain>
    </source>
</reference>
<dbReference type="PANTHER" id="PTHR24421:SF37">
    <property type="entry name" value="SENSOR HISTIDINE KINASE NARS"/>
    <property type="match status" value="1"/>
</dbReference>
<dbReference type="SUPFAM" id="SSF55874">
    <property type="entry name" value="ATPase domain of HSP90 chaperone/DNA topoisomerase II/histidine kinase"/>
    <property type="match status" value="1"/>
</dbReference>
<evidence type="ECO:0000313" key="12">
    <source>
        <dbReference type="Proteomes" id="UP000078287"/>
    </source>
</evidence>
<evidence type="ECO:0000256" key="3">
    <source>
        <dbReference type="ARBA" id="ARBA00022679"/>
    </source>
</evidence>
<dbReference type="CDD" id="cd16917">
    <property type="entry name" value="HATPase_UhpB-NarQ-NarX-like"/>
    <property type="match status" value="1"/>
</dbReference>
<keyword evidence="4 9" id="KW-0812">Transmembrane</keyword>
<feature type="transmembrane region" description="Helical" evidence="9">
    <location>
        <begin position="76"/>
        <end position="99"/>
    </location>
</feature>
<comment type="subcellular location">
    <subcellularLocation>
        <location evidence="1">Cell membrane</location>
        <topology evidence="1">Multi-pass membrane protein</topology>
    </subcellularLocation>
</comment>
<accession>A0A178M977</accession>
<evidence type="ECO:0000256" key="1">
    <source>
        <dbReference type="ARBA" id="ARBA00004651"/>
    </source>
</evidence>
<dbReference type="PANTHER" id="PTHR24421">
    <property type="entry name" value="NITRATE/NITRITE SENSOR PROTEIN NARX-RELATED"/>
    <property type="match status" value="1"/>
</dbReference>
<keyword evidence="2" id="KW-1003">Cell membrane</keyword>
<organism evidence="11 12">
    <name type="scientific">Chloroflexus islandicus</name>
    <dbReference type="NCBI Taxonomy" id="1707952"/>
    <lineage>
        <taxon>Bacteria</taxon>
        <taxon>Bacillati</taxon>
        <taxon>Chloroflexota</taxon>
        <taxon>Chloroflexia</taxon>
        <taxon>Chloroflexales</taxon>
        <taxon>Chloroflexineae</taxon>
        <taxon>Chloroflexaceae</taxon>
        <taxon>Chloroflexus</taxon>
    </lineage>
</organism>
<feature type="domain" description="Histidine kinase/HSP90-like ATPase" evidence="10">
    <location>
        <begin position="269"/>
        <end position="357"/>
    </location>
</feature>
<protein>
    <submittedName>
        <fullName evidence="11">ATPase</fullName>
    </submittedName>
</protein>
<feature type="transmembrane region" description="Helical" evidence="9">
    <location>
        <begin position="46"/>
        <end position="64"/>
    </location>
</feature>
<dbReference type="AlphaFoldDB" id="A0A178M977"/>
<dbReference type="OrthoDB" id="141497at2"/>
<dbReference type="Proteomes" id="UP000078287">
    <property type="component" value="Unassembled WGS sequence"/>
</dbReference>
<dbReference type="GO" id="GO:0000160">
    <property type="term" value="P:phosphorelay signal transduction system"/>
    <property type="evidence" value="ECO:0007669"/>
    <property type="project" value="UniProtKB-KW"/>
</dbReference>
<dbReference type="GO" id="GO:0005886">
    <property type="term" value="C:plasma membrane"/>
    <property type="evidence" value="ECO:0007669"/>
    <property type="project" value="UniProtKB-SubCell"/>
</dbReference>
<evidence type="ECO:0000313" key="11">
    <source>
        <dbReference type="EMBL" id="OAN44444.1"/>
    </source>
</evidence>
<dbReference type="InterPro" id="IPR003594">
    <property type="entry name" value="HATPase_dom"/>
</dbReference>
<keyword evidence="6 9" id="KW-1133">Transmembrane helix</keyword>
<evidence type="ECO:0000256" key="4">
    <source>
        <dbReference type="ARBA" id="ARBA00022692"/>
    </source>
</evidence>
<feature type="transmembrane region" description="Helical" evidence="9">
    <location>
        <begin position="147"/>
        <end position="163"/>
    </location>
</feature>
<sequence length="358" mass="38535">MRHMIDRWRQRLNPVFLFAGYRWLAWLIAGLALTLPGYAVESLPQHASLLLVVLLVTLVVTRQAGSYLRLMQRRPVLLILDVLLGWLVVVLSGGGFLPFGPYALGSLIAPALLFSWQGALISGIGAGLLHLISGSILGVADPAGMQAGVPLLFALGWAAFAAWRRMPPDRSQGRTLPHLDASVPSAALRRPTLPGSEQIGSAPEWYPSAMSGSGSRRGAELAPAVSLRPDLRLAITQLVDGERQRGGLQVACQIDGAVQKLTAAQQGVLLRAAQEALANVRRHAHASSCKVWLHIDDQAATLQVEDDGVGLLDGTYERPHVHALRALRYRVAEFDGQLAVFEGEQGGLTVRVTLPLEP</sequence>
<dbReference type="EMBL" id="LWQS01000066">
    <property type="protein sequence ID" value="OAN44444.1"/>
    <property type="molecule type" value="Genomic_DNA"/>
</dbReference>
<keyword evidence="3" id="KW-0808">Transferase</keyword>
<dbReference type="Pfam" id="PF02518">
    <property type="entry name" value="HATPase_c"/>
    <property type="match status" value="1"/>
</dbReference>
<gene>
    <name evidence="11" type="ORF">A6A03_16685</name>
</gene>
<evidence type="ECO:0000256" key="5">
    <source>
        <dbReference type="ARBA" id="ARBA00022777"/>
    </source>
</evidence>
<feature type="transmembrane region" description="Helical" evidence="9">
    <location>
        <begin position="21"/>
        <end position="40"/>
    </location>
</feature>
<evidence type="ECO:0000256" key="6">
    <source>
        <dbReference type="ARBA" id="ARBA00022989"/>
    </source>
</evidence>
<dbReference type="InterPro" id="IPR036890">
    <property type="entry name" value="HATPase_C_sf"/>
</dbReference>
<keyword evidence="7" id="KW-0902">Two-component regulatory system</keyword>